<reference evidence="1 2" key="1">
    <citation type="submission" date="2024-02" db="EMBL/GenBank/DDBJ databases">
        <title>Discinaceae phylogenomics.</title>
        <authorList>
            <person name="Dirks A.C."/>
            <person name="James T.Y."/>
        </authorList>
    </citation>
    <scope>NUCLEOTIDE SEQUENCE [LARGE SCALE GENOMIC DNA]</scope>
    <source>
        <strain evidence="1 2">ACD0624</strain>
    </source>
</reference>
<keyword evidence="2" id="KW-1185">Reference proteome</keyword>
<organism evidence="1 2">
    <name type="scientific">Discina gigas</name>
    <dbReference type="NCBI Taxonomy" id="1032678"/>
    <lineage>
        <taxon>Eukaryota</taxon>
        <taxon>Fungi</taxon>
        <taxon>Dikarya</taxon>
        <taxon>Ascomycota</taxon>
        <taxon>Pezizomycotina</taxon>
        <taxon>Pezizomycetes</taxon>
        <taxon>Pezizales</taxon>
        <taxon>Discinaceae</taxon>
        <taxon>Discina</taxon>
    </lineage>
</organism>
<name>A0ABR3G7K3_9PEZI</name>
<accession>A0ABR3G7K3</accession>
<comment type="caution">
    <text evidence="1">The sequence shown here is derived from an EMBL/GenBank/DDBJ whole genome shotgun (WGS) entry which is preliminary data.</text>
</comment>
<proteinExistence type="predicted"/>
<dbReference type="Proteomes" id="UP001447188">
    <property type="component" value="Unassembled WGS sequence"/>
</dbReference>
<sequence>MNSTLYDEPIIEVHREDVVCWTTNWKDITKFLLFNFVLHAITVLSSPGDGILLATSNKLICLCMPLCGMGKAITTIYRFSYGQKTPLQKALRAGALCRVLPDRIEITFKDQLKDVFRCCTFFPAKVLATCPSIMPEKRDKPDPVGRQISTTVKIIHGQHPVEREGRWRWLWNFIHQGSDIQEYLVVVPPNFKVLPPLIDGGEFEIAYNYSMTKAVAAIAQILYGTFQLFQSAKPQLDYYGYNAYQLTIIPYIIMSFLNLIASLCEPQFPALYLVDYELVAVTPNSGGAAGPVDRISLEHGVVDTPKTSGVVGTIAKDSDTKARSIFSIRRKDDAACW</sequence>
<protein>
    <submittedName>
        <fullName evidence="1">Uncharacterized protein</fullName>
    </submittedName>
</protein>
<evidence type="ECO:0000313" key="2">
    <source>
        <dbReference type="Proteomes" id="UP001447188"/>
    </source>
</evidence>
<evidence type="ECO:0000313" key="1">
    <source>
        <dbReference type="EMBL" id="KAL0631926.1"/>
    </source>
</evidence>
<dbReference type="EMBL" id="JBBBZM010000200">
    <property type="protein sequence ID" value="KAL0631926.1"/>
    <property type="molecule type" value="Genomic_DNA"/>
</dbReference>
<gene>
    <name evidence="1" type="ORF">Q9L58_009211</name>
</gene>